<organism evidence="4">
    <name type="scientific">Homalodisca liturata</name>
    <dbReference type="NCBI Taxonomy" id="320908"/>
    <lineage>
        <taxon>Eukaryota</taxon>
        <taxon>Metazoa</taxon>
        <taxon>Ecdysozoa</taxon>
        <taxon>Arthropoda</taxon>
        <taxon>Hexapoda</taxon>
        <taxon>Insecta</taxon>
        <taxon>Pterygota</taxon>
        <taxon>Neoptera</taxon>
        <taxon>Paraneoptera</taxon>
        <taxon>Hemiptera</taxon>
        <taxon>Auchenorrhyncha</taxon>
        <taxon>Membracoidea</taxon>
        <taxon>Cicadellidae</taxon>
        <taxon>Cicadellinae</taxon>
        <taxon>Proconiini</taxon>
        <taxon>Homalodisca</taxon>
    </lineage>
</organism>
<dbReference type="EMBL" id="GECU01011618">
    <property type="protein sequence ID" value="JAS96088.1"/>
    <property type="molecule type" value="Transcribed_RNA"/>
</dbReference>
<keyword evidence="1" id="KW-0175">Coiled coil</keyword>
<feature type="compositionally biased region" description="Polar residues" evidence="2">
    <location>
        <begin position="9"/>
        <end position="22"/>
    </location>
</feature>
<evidence type="ECO:0000256" key="2">
    <source>
        <dbReference type="SAM" id="MobiDB-lite"/>
    </source>
</evidence>
<feature type="region of interest" description="Disordered" evidence="2">
    <location>
        <begin position="1"/>
        <end position="23"/>
    </location>
</feature>
<dbReference type="EMBL" id="GECU01019409">
    <property type="protein sequence ID" value="JAS88297.1"/>
    <property type="molecule type" value="Transcribed_RNA"/>
</dbReference>
<dbReference type="AlphaFoldDB" id="A0A1B6JA92"/>
<evidence type="ECO:0000256" key="1">
    <source>
        <dbReference type="SAM" id="Coils"/>
    </source>
</evidence>
<feature type="coiled-coil region" evidence="1">
    <location>
        <begin position="136"/>
        <end position="210"/>
    </location>
</feature>
<protein>
    <submittedName>
        <fullName evidence="4">Uncharacterized protein</fullName>
    </submittedName>
</protein>
<gene>
    <name evidence="3" type="ORF">g.23450</name>
    <name evidence="4" type="ORF">g.23451</name>
</gene>
<evidence type="ECO:0000313" key="4">
    <source>
        <dbReference type="EMBL" id="JAS96088.1"/>
    </source>
</evidence>
<accession>A0A1B6JA92</accession>
<proteinExistence type="predicted"/>
<sequence length="356" mass="42154">MDEGKDPSKQVNTRPESSNSEETLNKLAHIEEKLKVLYDFSEQSQKIRETRRKLIENLMNFNGAKTTVVEKRVRFSGEQDFVRKKELQRELSRQDSYPQILNKTKSVHDLMFHLHAWHGEIRKRKDQIEMLKTKRMGHSEEKAQELDEKIKQLENEKDELDEKVLHFVLHNIDNNKEDYKELITHLEVENKEMEDRMDSLQKRIAFLRETTTALLYENEQLRKNLHHSPSSATLILEKRYRESLMTGARNLDSFSCDVHTTASEELYSLDLENDDDLSSIQRTEDSFELDKKMSTWKTDDESLQKCLRRLSGDQHDMKVIHMKLTMVKQYVQEHGTKSINKYTFIDNSNPKLSLPR</sequence>
<evidence type="ECO:0000313" key="3">
    <source>
        <dbReference type="EMBL" id="JAS88297.1"/>
    </source>
</evidence>
<name>A0A1B6JA92_9HEMI</name>
<reference evidence="4" key="1">
    <citation type="submission" date="2015-11" db="EMBL/GenBank/DDBJ databases">
        <title>De novo transcriptome assembly of four potential Pierce s Disease insect vectors from Arizona vineyards.</title>
        <authorList>
            <person name="Tassone E.E."/>
        </authorList>
    </citation>
    <scope>NUCLEOTIDE SEQUENCE</scope>
</reference>